<organism evidence="2 3">
    <name type="scientific">Bifidobacterium catulorum</name>
    <dbReference type="NCBI Taxonomy" id="1630173"/>
    <lineage>
        <taxon>Bacteria</taxon>
        <taxon>Bacillati</taxon>
        <taxon>Actinomycetota</taxon>
        <taxon>Actinomycetes</taxon>
        <taxon>Bifidobacteriales</taxon>
        <taxon>Bifidobacteriaceae</taxon>
        <taxon>Bifidobacterium</taxon>
    </lineage>
</organism>
<keyword evidence="3" id="KW-1185">Reference proteome</keyword>
<name>A0A2U2MR26_9BIFI</name>
<evidence type="ECO:0000256" key="1">
    <source>
        <dbReference type="SAM" id="Phobius"/>
    </source>
</evidence>
<dbReference type="Proteomes" id="UP000245753">
    <property type="component" value="Unassembled WGS sequence"/>
</dbReference>
<evidence type="ECO:0000313" key="3">
    <source>
        <dbReference type="Proteomes" id="UP000245753"/>
    </source>
</evidence>
<accession>A0A2U2MR26</accession>
<evidence type="ECO:0000313" key="2">
    <source>
        <dbReference type="EMBL" id="PWG59301.1"/>
    </source>
</evidence>
<reference evidence="2 3" key="1">
    <citation type="journal article" date="2018" name="Int. J. Syst. Evol. Microbiol.">
        <title>Bifidobacterium catulorum sp. nov., a novel taxon from the faeces of the baby common marmoset (Callithrix jacchus).</title>
        <authorList>
            <person name="Modesto M."/>
            <person name="Michelini S."/>
            <person name="Oki K."/>
            <person name="Biavati B."/>
            <person name="Watanabe K."/>
            <person name="Mattarelli P."/>
        </authorList>
    </citation>
    <scope>NUCLEOTIDE SEQUENCE [LARGE SCALE GENOMIC DNA]</scope>
    <source>
        <strain evidence="2 3">MRM 8.19</strain>
    </source>
</reference>
<dbReference type="AlphaFoldDB" id="A0A2U2MR26"/>
<keyword evidence="1" id="KW-0812">Transmembrane</keyword>
<dbReference type="EMBL" id="QFFN01000027">
    <property type="protein sequence ID" value="PWG59301.1"/>
    <property type="molecule type" value="Genomic_DNA"/>
</dbReference>
<comment type="caution">
    <text evidence="2">The sequence shown here is derived from an EMBL/GenBank/DDBJ whole genome shotgun (WGS) entry which is preliminary data.</text>
</comment>
<proteinExistence type="predicted"/>
<feature type="transmembrane region" description="Helical" evidence="1">
    <location>
        <begin position="6"/>
        <end position="32"/>
    </location>
</feature>
<gene>
    <name evidence="2" type="ORF">DF200_08450</name>
</gene>
<keyword evidence="1" id="KW-1133">Transmembrane helix</keyword>
<protein>
    <submittedName>
        <fullName evidence="2">Uncharacterized protein</fullName>
    </submittedName>
</protein>
<keyword evidence="1" id="KW-0472">Membrane</keyword>
<sequence>MPLVRIMTTVMALSIVCIFVILPLSLIGYGYWRQRGPDYSGTVTTIPDSAGLTTHEKQNAITHVKRDLRDYSGCSIINISYDGNATAKKYSQLPTTVRIQGVNHRIFIEKNDELLLLVLNISYLCQHPVNDAIPQGKDSMSLTLIKDPAYSSDGTQWITVEPDTP</sequence>